<evidence type="ECO:0000256" key="4">
    <source>
        <dbReference type="ARBA" id="ARBA00023163"/>
    </source>
</evidence>
<dbReference type="GO" id="GO:0003700">
    <property type="term" value="F:DNA-binding transcription factor activity"/>
    <property type="evidence" value="ECO:0007669"/>
    <property type="project" value="InterPro"/>
</dbReference>
<comment type="caution">
    <text evidence="9">The sequence shown here is derived from an EMBL/GenBank/DDBJ whole genome shotgun (WGS) entry which is preliminary data.</text>
</comment>
<proteinExistence type="predicted"/>
<name>A0A9D5AJ32_PEA</name>
<feature type="coiled-coil region" evidence="6">
    <location>
        <begin position="68"/>
        <end position="102"/>
    </location>
</feature>
<dbReference type="Pfam" id="PF03106">
    <property type="entry name" value="WRKY"/>
    <property type="match status" value="1"/>
</dbReference>
<dbReference type="GO" id="GO:0005634">
    <property type="term" value="C:nucleus"/>
    <property type="evidence" value="ECO:0007669"/>
    <property type="project" value="UniProtKB-SubCell"/>
</dbReference>
<dbReference type="Gramene" id="Psat05G0489000-T2">
    <property type="protein sequence ID" value="KAI5409254.1"/>
    <property type="gene ID" value="KIW84_054890"/>
</dbReference>
<dbReference type="Proteomes" id="UP001058974">
    <property type="component" value="Chromosome 5"/>
</dbReference>
<dbReference type="Gene3D" id="2.20.25.80">
    <property type="entry name" value="WRKY domain"/>
    <property type="match status" value="1"/>
</dbReference>
<evidence type="ECO:0000313" key="10">
    <source>
        <dbReference type="Proteomes" id="UP001058974"/>
    </source>
</evidence>
<dbReference type="AlphaFoldDB" id="A0A9D5AJ32"/>
<comment type="subcellular location">
    <subcellularLocation>
        <location evidence="1">Nucleus</location>
    </subcellularLocation>
</comment>
<dbReference type="InterPro" id="IPR036576">
    <property type="entry name" value="WRKY_dom_sf"/>
</dbReference>
<evidence type="ECO:0000256" key="6">
    <source>
        <dbReference type="SAM" id="Coils"/>
    </source>
</evidence>
<dbReference type="SMART" id="SM00774">
    <property type="entry name" value="WRKY"/>
    <property type="match status" value="1"/>
</dbReference>
<evidence type="ECO:0000256" key="3">
    <source>
        <dbReference type="ARBA" id="ARBA00023125"/>
    </source>
</evidence>
<evidence type="ECO:0000256" key="5">
    <source>
        <dbReference type="ARBA" id="ARBA00023242"/>
    </source>
</evidence>
<keyword evidence="5" id="KW-0539">Nucleus</keyword>
<dbReference type="SUPFAM" id="SSF118290">
    <property type="entry name" value="WRKY DNA-binding domain"/>
    <property type="match status" value="1"/>
</dbReference>
<feature type="compositionally biased region" description="Polar residues" evidence="7">
    <location>
        <begin position="150"/>
        <end position="171"/>
    </location>
</feature>
<dbReference type="PANTHER" id="PTHR31429:SF81">
    <property type="entry name" value="TRANSCRIPTION FACTOR WRKY FAMILY-RELATED"/>
    <property type="match status" value="1"/>
</dbReference>
<feature type="domain" description="WRKY" evidence="8">
    <location>
        <begin position="185"/>
        <end position="251"/>
    </location>
</feature>
<feature type="region of interest" description="Disordered" evidence="7">
    <location>
        <begin position="150"/>
        <end position="173"/>
    </location>
</feature>
<keyword evidence="10" id="KW-1185">Reference proteome</keyword>
<dbReference type="InterPro" id="IPR044810">
    <property type="entry name" value="WRKY_plant"/>
</dbReference>
<evidence type="ECO:0000259" key="8">
    <source>
        <dbReference type="PROSITE" id="PS50811"/>
    </source>
</evidence>
<dbReference type="PROSITE" id="PS50811">
    <property type="entry name" value="WRKY"/>
    <property type="match status" value="1"/>
</dbReference>
<dbReference type="InterPro" id="IPR003657">
    <property type="entry name" value="WRKY_dom"/>
</dbReference>
<dbReference type="GO" id="GO:0043565">
    <property type="term" value="F:sequence-specific DNA binding"/>
    <property type="evidence" value="ECO:0007669"/>
    <property type="project" value="InterPro"/>
</dbReference>
<protein>
    <recommendedName>
        <fullName evidence="8">WRKY domain-containing protein</fullName>
    </recommendedName>
</protein>
<dbReference type="FunFam" id="2.20.25.80:FF:000002">
    <property type="entry name" value="probable WRKY transcription factor 31"/>
    <property type="match status" value="1"/>
</dbReference>
<keyword evidence="3" id="KW-0238">DNA-binding</keyword>
<evidence type="ECO:0000256" key="2">
    <source>
        <dbReference type="ARBA" id="ARBA00023015"/>
    </source>
</evidence>
<evidence type="ECO:0000313" key="9">
    <source>
        <dbReference type="EMBL" id="KAI5409254.1"/>
    </source>
</evidence>
<dbReference type="PANTHER" id="PTHR31429">
    <property type="entry name" value="WRKY TRANSCRIPTION FACTOR 36-RELATED"/>
    <property type="match status" value="1"/>
</dbReference>
<evidence type="ECO:0000256" key="7">
    <source>
        <dbReference type="SAM" id="MobiDB-lite"/>
    </source>
</evidence>
<keyword evidence="2" id="KW-0805">Transcription regulation</keyword>
<evidence type="ECO:0000256" key="1">
    <source>
        <dbReference type="ARBA" id="ARBA00004123"/>
    </source>
</evidence>
<dbReference type="EMBL" id="JAMSHJ010000005">
    <property type="protein sequence ID" value="KAI5409254.1"/>
    <property type="molecule type" value="Genomic_DNA"/>
</dbReference>
<keyword evidence="6" id="KW-0175">Coiled coil</keyword>
<reference evidence="9 10" key="1">
    <citation type="journal article" date="2022" name="Nat. Genet.">
        <title>Improved pea reference genome and pan-genome highlight genomic features and evolutionary characteristics.</title>
        <authorList>
            <person name="Yang T."/>
            <person name="Liu R."/>
            <person name="Luo Y."/>
            <person name="Hu S."/>
            <person name="Wang D."/>
            <person name="Wang C."/>
            <person name="Pandey M.K."/>
            <person name="Ge S."/>
            <person name="Xu Q."/>
            <person name="Li N."/>
            <person name="Li G."/>
            <person name="Huang Y."/>
            <person name="Saxena R.K."/>
            <person name="Ji Y."/>
            <person name="Li M."/>
            <person name="Yan X."/>
            <person name="He Y."/>
            <person name="Liu Y."/>
            <person name="Wang X."/>
            <person name="Xiang C."/>
            <person name="Varshney R.K."/>
            <person name="Ding H."/>
            <person name="Gao S."/>
            <person name="Zong X."/>
        </authorList>
    </citation>
    <scope>NUCLEOTIDE SEQUENCE [LARGE SCALE GENOMIC DNA]</scope>
    <source>
        <strain evidence="9 10">cv. Zhongwan 6</strain>
    </source>
</reference>
<gene>
    <name evidence="9" type="ORF">KIW84_054890</name>
</gene>
<sequence>MAWATAEALTSNIFGSTTPGRDEASLLSSPLTCLDLLTKISPSNKPDDVESDATIKNNNKYVALTAELHQMNIENQHLRDLVEKLRINYKDLEKRVVWLKQKHYKHEKNDEPSEERKNMVELIECDRKTGKIGNGVILDRIDMDDNEISQAKTTTPSSNKVPRLNSDQASESMMKKARVSVRAKSEASMISDGCQWRKYGQKMAKGNPHPRAYYRCTMGTTCPVRKQVQRCADDSSVLVTTYEGQHDHPLPPAAKTMASTTTSAASMLLSGPMISADGLIESSSLPCSHNITLSASAPFPTITLDLTKTPTNNSSHGQFNIFQPILPHKFMSAPNIFGMDQKGSFADTVSAAATALTSDPKFPTALVAAITSIIGSNSNINKNDIANDIKRDHQCNNS</sequence>
<accession>A0A9D5AJ32</accession>
<organism evidence="9 10">
    <name type="scientific">Pisum sativum</name>
    <name type="common">Garden pea</name>
    <name type="synonym">Lathyrus oleraceus</name>
    <dbReference type="NCBI Taxonomy" id="3888"/>
    <lineage>
        <taxon>Eukaryota</taxon>
        <taxon>Viridiplantae</taxon>
        <taxon>Streptophyta</taxon>
        <taxon>Embryophyta</taxon>
        <taxon>Tracheophyta</taxon>
        <taxon>Spermatophyta</taxon>
        <taxon>Magnoliopsida</taxon>
        <taxon>eudicotyledons</taxon>
        <taxon>Gunneridae</taxon>
        <taxon>Pentapetalae</taxon>
        <taxon>rosids</taxon>
        <taxon>fabids</taxon>
        <taxon>Fabales</taxon>
        <taxon>Fabaceae</taxon>
        <taxon>Papilionoideae</taxon>
        <taxon>50 kb inversion clade</taxon>
        <taxon>NPAAA clade</taxon>
        <taxon>Hologalegina</taxon>
        <taxon>IRL clade</taxon>
        <taxon>Fabeae</taxon>
        <taxon>Lathyrus</taxon>
    </lineage>
</organism>
<keyword evidence="4" id="KW-0804">Transcription</keyword>